<dbReference type="InterPro" id="IPR000742">
    <property type="entry name" value="EGF"/>
</dbReference>
<dbReference type="Pfam" id="PF07645">
    <property type="entry name" value="EGF_CA"/>
    <property type="match status" value="4"/>
</dbReference>
<dbReference type="EMBL" id="JADGJQ010000104">
    <property type="protein sequence ID" value="KAJ3169723.1"/>
    <property type="molecule type" value="Genomic_DNA"/>
</dbReference>
<evidence type="ECO:0000256" key="3">
    <source>
        <dbReference type="ARBA" id="ARBA00022536"/>
    </source>
</evidence>
<keyword evidence="6" id="KW-1015">Disulfide bond</keyword>
<dbReference type="SUPFAM" id="SSF57184">
    <property type="entry name" value="Growth factor receptor domain"/>
    <property type="match status" value="2"/>
</dbReference>
<reference evidence="12" key="1">
    <citation type="submission" date="2020-05" db="EMBL/GenBank/DDBJ databases">
        <title>Phylogenomic resolution of chytrid fungi.</title>
        <authorList>
            <person name="Stajich J.E."/>
            <person name="Amses K."/>
            <person name="Simmons R."/>
            <person name="Seto K."/>
            <person name="Myers J."/>
            <person name="Bonds A."/>
            <person name="Quandt C.A."/>
            <person name="Barry K."/>
            <person name="Liu P."/>
            <person name="Grigoriev I."/>
            <person name="Longcore J.E."/>
            <person name="James T.Y."/>
        </authorList>
    </citation>
    <scope>NUCLEOTIDE SEQUENCE</scope>
    <source>
        <strain evidence="12">JEL0379</strain>
    </source>
</reference>
<dbReference type="PROSITE" id="PS01187">
    <property type="entry name" value="EGF_CA"/>
    <property type="match status" value="2"/>
</dbReference>
<dbReference type="Proteomes" id="UP001212152">
    <property type="component" value="Unassembled WGS sequence"/>
</dbReference>
<evidence type="ECO:0000256" key="7">
    <source>
        <dbReference type="ARBA" id="ARBA00023180"/>
    </source>
</evidence>
<evidence type="ECO:0000256" key="2">
    <source>
        <dbReference type="ARBA" id="ARBA00022525"/>
    </source>
</evidence>
<comment type="caution">
    <text evidence="8">Lacks conserved residue(s) required for the propagation of feature annotation.</text>
</comment>
<dbReference type="SUPFAM" id="SSF57196">
    <property type="entry name" value="EGF/Laminin"/>
    <property type="match status" value="1"/>
</dbReference>
<dbReference type="SUPFAM" id="SSF49265">
    <property type="entry name" value="Fibronectin type III"/>
    <property type="match status" value="2"/>
</dbReference>
<evidence type="ECO:0000256" key="5">
    <source>
        <dbReference type="ARBA" id="ARBA00022737"/>
    </source>
</evidence>
<dbReference type="FunFam" id="2.10.25.10:FF:000038">
    <property type="entry name" value="Fibrillin 2"/>
    <property type="match status" value="2"/>
</dbReference>
<dbReference type="GO" id="GO:0005576">
    <property type="term" value="C:extracellular region"/>
    <property type="evidence" value="ECO:0007669"/>
    <property type="project" value="UniProtKB-SubCell"/>
</dbReference>
<evidence type="ECO:0000256" key="4">
    <source>
        <dbReference type="ARBA" id="ARBA00022729"/>
    </source>
</evidence>
<dbReference type="GO" id="GO:0005319">
    <property type="term" value="F:lipid transporter activity"/>
    <property type="evidence" value="ECO:0007669"/>
    <property type="project" value="InterPro"/>
</dbReference>
<dbReference type="InterPro" id="IPR018097">
    <property type="entry name" value="EGF_Ca-bd_CS"/>
</dbReference>
<feature type="region of interest" description="Disordered" evidence="9">
    <location>
        <begin position="4764"/>
        <end position="4794"/>
    </location>
</feature>
<comment type="caution">
    <text evidence="12">The sequence shown here is derived from an EMBL/GenBank/DDBJ whole genome shotgun (WGS) entry which is preliminary data.</text>
</comment>
<keyword evidence="2" id="KW-0964">Secreted</keyword>
<evidence type="ECO:0000256" key="8">
    <source>
        <dbReference type="PROSITE-ProRule" id="PRU00076"/>
    </source>
</evidence>
<evidence type="ECO:0000256" key="10">
    <source>
        <dbReference type="SAM" id="Phobius"/>
    </source>
</evidence>
<keyword evidence="13" id="KW-1185">Reference proteome</keyword>
<dbReference type="Gene3D" id="2.30.230.10">
    <property type="entry name" value="Lipovitellin, beta-sheet shell regions, chain A"/>
    <property type="match status" value="1"/>
</dbReference>
<keyword evidence="10" id="KW-0472">Membrane</keyword>
<dbReference type="InterPro" id="IPR028994">
    <property type="entry name" value="Integrin_alpha_N"/>
</dbReference>
<dbReference type="InterPro" id="IPR036116">
    <property type="entry name" value="FN3_sf"/>
</dbReference>
<keyword evidence="10" id="KW-0812">Transmembrane</keyword>
<evidence type="ECO:0000256" key="1">
    <source>
        <dbReference type="ARBA" id="ARBA00004613"/>
    </source>
</evidence>
<feature type="domain" description="EGF-like" evidence="11">
    <location>
        <begin position="3768"/>
        <end position="3810"/>
    </location>
</feature>
<dbReference type="PANTHER" id="PTHR16897">
    <property type="entry name" value="OS10G0105400 PROTEIN"/>
    <property type="match status" value="1"/>
</dbReference>
<dbReference type="Gene3D" id="2.10.10.10">
    <property type="entry name" value="Fibronectin, type II, collagen-binding"/>
    <property type="match status" value="1"/>
</dbReference>
<dbReference type="CDD" id="cd00054">
    <property type="entry name" value="EGF_CA"/>
    <property type="match status" value="4"/>
</dbReference>
<keyword evidence="3 8" id="KW-0245">EGF-like domain</keyword>
<dbReference type="InterPro" id="IPR015816">
    <property type="entry name" value="Vitellinogen_b-sht_N"/>
</dbReference>
<dbReference type="SMART" id="SM00181">
    <property type="entry name" value="EGF"/>
    <property type="match status" value="5"/>
</dbReference>
<dbReference type="PROSITE" id="PS00010">
    <property type="entry name" value="ASX_HYDROXYL"/>
    <property type="match status" value="4"/>
</dbReference>
<accession>A0AAD5TDC2</accession>
<organism evidence="12 13">
    <name type="scientific">Geranomyces variabilis</name>
    <dbReference type="NCBI Taxonomy" id="109894"/>
    <lineage>
        <taxon>Eukaryota</taxon>
        <taxon>Fungi</taxon>
        <taxon>Fungi incertae sedis</taxon>
        <taxon>Chytridiomycota</taxon>
        <taxon>Chytridiomycota incertae sedis</taxon>
        <taxon>Chytridiomycetes</taxon>
        <taxon>Spizellomycetales</taxon>
        <taxon>Powellomycetaceae</taxon>
        <taxon>Geranomyces</taxon>
    </lineage>
</organism>
<proteinExistence type="predicted"/>
<gene>
    <name evidence="12" type="ORF">HDU87_000557</name>
</gene>
<dbReference type="InterPro" id="IPR001881">
    <property type="entry name" value="EGF-like_Ca-bd_dom"/>
</dbReference>
<dbReference type="PANTHER" id="PTHR16897:SF2">
    <property type="entry name" value="OS03G0226600 PROTEIN"/>
    <property type="match status" value="1"/>
</dbReference>
<sequence length="5058" mass="535472">MASTLAAAAEEAGGRRRQLSSFASLLLVAALASWVIVPAAAVHFTLNQTYLYEVSTSVESLSDLSQVIVGQGAKQTYSGQTQSVGNFYLDARFNVIPYDVDTSGRTYCQISFPVQPTIVSETTTAEGGLRRVVVPPDVLNFNEYWFGFLLSPEGDVAGILNDPREHAKVLEVKKGIVNIFSAKIHDSGGIRKRDFEISETDLSGEHNAAYTVDLQPDNGRVIFKKRAIRGEEGNNMQLQSDKEIVKDHTDGHILSVTVDDYMSSHGTVGTATRGLAKRDESDEDDSVPRPTPQAFMQTTGKTTVRLLKKRSVSVALPIPPSTLEQTSLLLHAEATASPPPITPQEALKIVRKGLACFDGSIINSVTTPSHAKKAKCFGAARVAMNRLPADAQATIMERVLREHVTEKNGHAAVDLAGEVCKQQPWVADALFGSVFRTTRGGRPVGSLVKESALQAITKCSAHSATVVDGVSEIAFNATFGGAAISSRVSLQALLSVGHIARKASDNGDDVTSKEIASRLSAVLAQQDTAVYKSLRGTKLTGKAAEPFARSAIVAAHKAAHHATILAALGATRRADALPSIASATDLDSTLPEVIQMTAARALGSYRSQKSENLMLMIAGLHPYAQVRRSAAGAYMARKRDFSIENVAAGVEELRGHSDWNQTAGLSRAALRARDLVSFVQTSSSVSFHLQTPSFSWNQKFGADIVGVRAAVNFDNSVDLFLSVLRSQLTISVSDSAGAFLYVDIGGYQELSIFDAELQFYAQVGYDMDMLNGFKLSDITNIGNLFDQYANEAKNEFEMVRTGVMTAFNDMNTAFTNVKALVDGTSSSNFSLPNFSFNVDFTIIPDIVSLDDADEFNSFLQFFATIEQAVLDFANDFKTTVHTGIDPIFQELPQSLADIFAGITQFINCPQQAVDAIVVGVQGVQDTISSIELAVGQMKLLFSKAALESRLPNIEDEFFDDVEALATMYSTELQFIPPLLDLYTTVVSTITQVSADFLAAYTTFKTWMTELHAAYDKVKSFIDSIFGAKFAKSFPNTPAADAGGNALVFPTNMYEGIYNGSSISASPGSSIVVPLAGVASQVSSNVVQISVTENSLKGYSVFLGNVLLANSSVAGPILPKGSAFASVTLGSTFVHVSIQNQKTLQFIDPTKYFPRRLPGLLGDGFNPNPNYYSLTVVGQQLVPPTPVINLSSLKKTTPSTTTTSVSRRAYRFGDEPWDTAPRSLAKRDLLSDLGLPGFSVSIPDVCNDPEFQNAQEICGGGMLPEFSKSILLYKTTEFFLVAGFVPVTFSLEFDAVMGIQSGVSVCLLGLTVEPTVTPEFGVAMTGTLSVGAFLEISLLAKGTVADTHVPINVHFPLTTFPVGTCIDVTANILPLQLEIDIGVTIDFFLFSKSWYVTIVSIALDQISVSIASTCPVPGSNQLPPKDSGTLVDQTPPAINSLVVSQVANLQPFAPLLFAKFDIADPESGILNASISVGWNPGDSSLIAPSVILRDQGSSLTLPGLSDQTLLNEKQIFVTLVVYNQQNMKSQLSKQILWDLSAPVISITEAYTPISQYKFTSIGQSQSRVSLRKAMQSFTYDLSQQIGGAACQGFTDSLGFSYAVTDATAQASLEYAIGTGSEPNVIGTIVQWTPITASQTSGAVNVGNLTLVHGVTYHFAVRATNALGFQTVALSKGSLIDVTPPTLGTIFMGPTLRQDWNATSVTVNAIFNFNGFDDVETDIAYFNFAIGPSTMDPSVIPTQLSSWAPFSGWTPPVFNTGSGSSDVNAEIPHLSLPEGNHTLCVQANNWAGLISLGCRRGYIVDTTPPRGSVWLQHGSNPASPGDVVVSFAFTDPNSYGSGVQYVKVGLGDGFVPVYTGFTTIEVPSNPGVTNYTFTVDQSLNGVLLYGQLQLIDYAGNQLFNSSNQPIKVDFFPPTSGMVYDGWTLWAEMAYIDNNKNLSCSWTPFSDLVNGLNRTEVSFGTSAGATDVINWTQVPLSAYEVTLSVQNPGLIPHGSLAFCNVRAWNNNGDASQATVASAAGTYVDLTAPQFKNARILTGGLPAYQFQTTYISVSWDAAYDPESDIAMYTVTVTDSSTGLMLYPETIVDQTFPTRKSTVLYGVAVIQGSRFYATIAAYNGATNVTSVQTQVVTIDETPPILLRLSYNNLTAAGLAVYASSLSNLYSDWTWSDPESGIDPTTLQCILYEEVNGEPVQVTGVNATATLSGCGIIASPSLLEGVTYVVSATAGNGAGLVTSSSLSLKIVVSPPVFISAGSGSAIIDQPTLPVSTDNAFLRGWFRFQDANAPIVQYQVGFGTQPGLVDLTGFVTTTQAYIVVPFNLTINGTYFMAVSAVNAAGIQSAVHNLTVGTTTLAGPKPGFVSIGPDPSMSADYQQQDDVLVATFSNFTHPLPGAYYEWALGTSPAGTDVVPYTVNGLLIPSQAQQYGQIIYPLTLKPNVLYYVSVRALFGLFQATDTVAATSRPFEVLQGPLPAPIIIYGLPFITGGASAAAVAIACSVDSGSPGLAISSLAISCGTISTYPQYTDFGVQTIQMAGSPTSTKASVSFNFTGVDEGDAVYCSCTAYEKNVKLSSTTSSDAIIVDSTPPLAPADFSCSPKIIATGGVITCEWGNFVDPESGISNLAIMLGSSSGGSEIAPQINITGSTFVFDTSKYLAFSTGVRYFITVRATNNVGLQSAITTFADVDSTPPVGQASKLYIATQFGGVYYNSSTRTVAPLSLHRTDCLRETSTINVVWDSAFSDLESGMLSYRVAVREQQLANPLAPGAVLLDWTSVGNVTATALNLTTSAMQGTQISVILEGTNVAGLKSVLTSEPVGVVAHGPVPVYVRQLLSNKNSATSFSLDQNTISAEWAFQHYCPITRYMWSISDNTTGQVVQPAAITTLTQVTASNLVLSPNRSYVVTVQAWDSLNTPGSSAVSDGVTIIFKPPTPGRVYDGPYLGIDIDEIDDANSLSASWDDMSTPSCAILSYTVSFGSNYLAAPADVLLPTAVGLNRTARFSLDSPLPSYLTIYTTVAALTCQGLTISSISNGFSVGQRPPPTQGAVWIDNGLNTVNATAQMWQDRVTIHWAGITSTWSALQFQVALGIQSSMAAGSLFVPLTALNSTVSTFTFSNLALNASVGSANWTYYAFVVATDASQQSASSAASFIVDMTTPQPGTVQINAFKATGISNSSAPLWLSEISGLSFSVNNASAATGLFDLQYAIVQVPPSTAGSISGVSRRSDQTELQAVLQAMNSTPGTVLQPFQSVGSVDLTGNTVVITAATNFATNATYAVVVRAIAWAGSDSFAMSSPLQIDQTKPNAGSVNLGTDITVDRLFTPSNTTSQLTWLEAVDKTGVQCPQLTQNLTTGGLPSWLSYQTGLGDFNITNTTVLFRSNCANITAQGLLLQGSWLKGAQQFSGCEVKSSIHATGSSFTFRMKPSASPGVVSTFILSDTDDTVLERNYLTTSFQPLPNAFPYAALGVAVMADAPGVLVVWTSQQGDKAWRGQVARLAQNATGQFLTYTIKVGKDASRIVVTDDLQNSVGSATFPGLSSGSSAFRTLAKLAPRFRLWATNGTNGTNSTTLSTANMTVSSLTYPLNTTYGCNYADTWNDLESGIDHYEIAIGTALAQTDVAPFQAINASSIQPRPSTPYSQLVTLRANELERLGVINQLLQSTTNTTEWCSLNVTQGGCSPLAACALAPLPTNSSTTTSSSSLAFTCTCAPGYQGTGYGYNGCVDIDECAVARGSNSSLCGPNASCLNLPGTYACACNTGYQGNDAYVAGCVDIDECALAAGNRTAICGPGGCCQNVPGSYKCVCYNGFTAATPQSCVDVNECAGRNNCSSIATCRNTVGGYKCACPSGTQGQGFGTLGCQPPDPNAGCGGAASLFENTNTTGMIKSSSMRTDPLSFFPTATMGVWYKVAGTGDLWKVTTQHTPPARTVDTFQIASFSSCFMDVTAIATCYSSGQCTLQFPTTIGQPAYLLVLDSVAVNFTIVATRPIRAPAANASLPYTMLPAMTQSGYRCLVASSQNVSSPIPGLAPGQTYSAAQYQFNGCLKSPAPWVNSGALLRTVVENAQLYSNVDIAACANTCYNGSFPLFSYSSPVSASAPATSACVCMPIMPPGTLATSNTSCLSIINGKNVYSMASTLPIFQLPTPPMWCPIPQTCPATASSNPPTAAFDFVRPRNTTSGISCVMPFYYNSTLYTDCVTDFGGTVPWCFVDKSLQTKATCSGVDWCSAQVAVPVNGTCLSGNGTTPSYQISCTSGYAYNATTNSCSDLDECALGTDTCEPLATCVNQPGGYQCICNASAGYTMINNRCFYIPSVFNLTGAAPGSVTPPPSFSPAKYFLALKAVNLAGLESTAWSNQMTIDAEPPTVQSIQFTRNGDNVTVISSTNISATWAFSDLVSGIQYYDFALSAIAPYRSEMYQWTRTNATSVNVTAATLPSDGGMVYLTVNATDGALNVASAWTSVMVQTHPPNNTAAFVRLTDFGRSVVWGGFVEPFTSIAYTELSIGSTNMGIADIMPWTVVSYGSSAPSAVIYGVNASYFVQQNTRTILSPVWFSIRATNLGGLGSIVSVNHTSYWLGPDAAILGAASSNNSATITGFQDISVVLKIGATMTSNNTNNGILVVPMPPDGTSAIPHYSGLQAVPPPILVIRAGGKYAFYQSAVVAILSSSPDGTMSCSASLGAAVNGSFASPTYVTQSPITIATVWGANCTGGGWAPINSTYKPAQGAVTFMAPRPGSYAIYANSTPPTFSDFDLDGIADVFWTQDSTTVRLRRQEQEQGDAAIPEEEQNSQDQAPSGFESRVKRATIPAVKTQYGYWPSSSLNQNVSLQWAPLTSTMTIMALTDMDMDSVTDLVVWNTASNSYHTILLRANGTLKADQVLYCPNYGTSLIGLADVDLSDNLASFWYSGGRCWICMGTNTTLPCKEQLMFSASGLPVGLGTWGTSRIGMMYFGSIHNGISFGIQSITVSLVGATHQVTTTTAPLGATLATIPGQQQWIAYVAGDLNGDGISDLLLECTSTSSKCGPMNNSQKFLLVWYISANGTVTAKPFPRNLAPGQNLGLGVRVL</sequence>
<protein>
    <recommendedName>
        <fullName evidence="11">EGF-like domain-containing protein</fullName>
    </recommendedName>
</protein>
<dbReference type="GO" id="GO:0005509">
    <property type="term" value="F:calcium ion binding"/>
    <property type="evidence" value="ECO:0007669"/>
    <property type="project" value="InterPro"/>
</dbReference>
<dbReference type="InterPro" id="IPR036943">
    <property type="entry name" value="FN_type2_sf"/>
</dbReference>
<feature type="region of interest" description="Disordered" evidence="9">
    <location>
        <begin position="265"/>
        <end position="295"/>
    </location>
</feature>
<dbReference type="SUPFAM" id="SSF69318">
    <property type="entry name" value="Integrin alpha N-terminal domain"/>
    <property type="match status" value="1"/>
</dbReference>
<feature type="transmembrane region" description="Helical" evidence="10">
    <location>
        <begin position="25"/>
        <end position="46"/>
    </location>
</feature>
<dbReference type="SMART" id="SM00179">
    <property type="entry name" value="EGF_CA"/>
    <property type="match status" value="4"/>
</dbReference>
<evidence type="ECO:0000256" key="6">
    <source>
        <dbReference type="ARBA" id="ARBA00023157"/>
    </source>
</evidence>
<evidence type="ECO:0000256" key="9">
    <source>
        <dbReference type="SAM" id="MobiDB-lite"/>
    </source>
</evidence>
<dbReference type="Gene3D" id="2.10.25.10">
    <property type="entry name" value="Laminin"/>
    <property type="match status" value="4"/>
</dbReference>
<dbReference type="PROSITE" id="PS50026">
    <property type="entry name" value="EGF_3"/>
    <property type="match status" value="4"/>
</dbReference>
<keyword evidence="4" id="KW-0732">Signal</keyword>
<feature type="domain" description="EGF-like" evidence="11">
    <location>
        <begin position="3720"/>
        <end position="3762"/>
    </location>
</feature>
<dbReference type="InterPro" id="IPR009030">
    <property type="entry name" value="Growth_fac_rcpt_cys_sf"/>
</dbReference>
<evidence type="ECO:0000313" key="13">
    <source>
        <dbReference type="Proteomes" id="UP001212152"/>
    </source>
</evidence>
<dbReference type="FunFam" id="2.10.25.10:FF:000014">
    <property type="entry name" value="Latent-transforming growth factor beta-binding protein 3"/>
    <property type="match status" value="1"/>
</dbReference>
<keyword evidence="10" id="KW-1133">Transmembrane helix</keyword>
<name>A0AAD5TDC2_9FUNG</name>
<feature type="domain" description="EGF-like" evidence="11">
    <location>
        <begin position="3814"/>
        <end position="3851"/>
    </location>
</feature>
<keyword evidence="7" id="KW-0325">Glycoprotein</keyword>
<feature type="domain" description="EGF-like" evidence="11">
    <location>
        <begin position="4261"/>
        <end position="4303"/>
    </location>
</feature>
<evidence type="ECO:0000259" key="11">
    <source>
        <dbReference type="PROSITE" id="PS50026"/>
    </source>
</evidence>
<dbReference type="InterPro" id="IPR049883">
    <property type="entry name" value="NOTCH1_EGF-like"/>
</dbReference>
<evidence type="ECO:0000313" key="12">
    <source>
        <dbReference type="EMBL" id="KAJ3169723.1"/>
    </source>
</evidence>
<keyword evidence="5" id="KW-0677">Repeat</keyword>
<dbReference type="InterPro" id="IPR000152">
    <property type="entry name" value="EGF-type_Asp/Asn_hydroxyl_site"/>
</dbReference>
<comment type="subcellular location">
    <subcellularLocation>
        <location evidence="1">Secreted</location>
    </subcellularLocation>
</comment>